<feature type="compositionally biased region" description="Polar residues" evidence="5">
    <location>
        <begin position="591"/>
        <end position="602"/>
    </location>
</feature>
<feature type="compositionally biased region" description="Low complexity" evidence="5">
    <location>
        <begin position="429"/>
        <end position="438"/>
    </location>
</feature>
<evidence type="ECO:0000313" key="8">
    <source>
        <dbReference type="Proteomes" id="UP000266723"/>
    </source>
</evidence>
<dbReference type="InterPro" id="IPR002083">
    <property type="entry name" value="MATH/TRAF_dom"/>
</dbReference>
<sequence>MAETVDEDSGVGRSVEASTNGQYSLSGEALSQWRCSTQVENGTPSTSPSYWDTDDDDDDYGLRPSQLFVKHKWKIEKFSEIKKRELRSSVFEAGGYKWYILIYPQGCDVWHHLSLFLCVANHEKLLPGWGHFAQFTIAVANKDPKKSKFSDTLHRFWKKEHDWGWKKFIESQKLNDGFVDDSDCLTIEAQVQVIRERVDRPFRCLYRGYRRELVRVYLTNVVQHCRLFVEEKRSKLERLIEDKARWTSFGVFWLGMDQNSRRRMSTEKMDVILKGVVKQFFIEKEVIATLVMDFLYSGLKALEGQTKSKKSRPRSLDPKELPAPLVTVDKDISKIEVAYREAVALKRQEELIREEEEEWLAETEQRAKRGAAEREKKSKKKQAKQKRNRNKGKDKRKEEKVTFATHEEEKDLVTEKAQSPVEKTDTLGDVSDISDSVDGNALNFRNQNSPNKGKNQPRSQNSTSESDWVVVSHNQEPESSRNRSPIGKEAQVILNSVDMDRPKEKSAAVLTSPRTAAKNPSPLTQTKLEKKNASVAPNKKVMPVSGPPSSSQVVQKIPAPKQPATTTITRPSSAPVIPAMRPAPIVVSSVQPTTSFPRSVSSAGRLGPDSSLHNQQTYTPQSYKHAIVGNSPGSSSSFNHHPSSHGVAPTTLPSASYSQTPTSSYQSSFPFSQDGLFLGGRSLNSVNMGMNNPYAPTVTSNSSRQQAQNLMTDEFPHLDIINDLLEDENCSNMVFNGSMFNSHPQMLDRQYSYHGGGGGADFGISGELLSGGRSRSFGEEGYRYMPHNGLSAAGTYADGLIPTQWQMANVDLSLLGMRNNSSNLGDTTAYHHNAYYGLDSSNPSFSSGINGYTEFSRGLTRKPMALIKKLRKAKREAPQGEKPEPVRTHLRNMVIVPEMIGSIIGVYNGKTFNQVEIKPEMIGHYLAEFSISYKPVKHGRPGVGATHSSRFIPLK</sequence>
<dbReference type="CDD" id="cd00121">
    <property type="entry name" value="MATH"/>
    <property type="match status" value="1"/>
</dbReference>
<feature type="compositionally biased region" description="Polar residues" evidence="5">
    <location>
        <begin position="563"/>
        <end position="572"/>
    </location>
</feature>
<dbReference type="Pfam" id="PF22486">
    <property type="entry name" value="MATH_2"/>
    <property type="match status" value="1"/>
</dbReference>
<feature type="compositionally biased region" description="Basic and acidic residues" evidence="5">
    <location>
        <begin position="363"/>
        <end position="376"/>
    </location>
</feature>
<feature type="compositionally biased region" description="Low complexity" evidence="5">
    <location>
        <begin position="629"/>
        <end position="646"/>
    </location>
</feature>
<dbReference type="PANTHER" id="PTHR47477:SF12">
    <property type="entry name" value="MATH DOMAIN-CONTAINING PROTEIN"/>
    <property type="match status" value="1"/>
</dbReference>
<dbReference type="SMART" id="SM00061">
    <property type="entry name" value="MATH"/>
    <property type="match status" value="1"/>
</dbReference>
<keyword evidence="2 4" id="KW-0689">Ribosomal protein</keyword>
<accession>A0ABQ7AIF4</accession>
<feature type="region of interest" description="Disordered" evidence="5">
    <location>
        <begin position="591"/>
        <end position="666"/>
    </location>
</feature>
<reference evidence="7 8" key="1">
    <citation type="journal article" date="2020" name="BMC Genomics">
        <title>Intraspecific diversification of the crop wild relative Brassica cretica Lam. using demographic model selection.</title>
        <authorList>
            <person name="Kioukis A."/>
            <person name="Michalopoulou V.A."/>
            <person name="Briers L."/>
            <person name="Pirintsos S."/>
            <person name="Studholme D.J."/>
            <person name="Pavlidis P."/>
            <person name="Sarris P.F."/>
        </authorList>
    </citation>
    <scope>NUCLEOTIDE SEQUENCE [LARGE SCALE GENOMIC DNA]</scope>
    <source>
        <strain evidence="8">cv. PFS-1207/04</strain>
    </source>
</reference>
<feature type="compositionally biased region" description="Polar residues" evidence="5">
    <location>
        <begin position="443"/>
        <end position="466"/>
    </location>
</feature>
<name>A0ABQ7AIF4_BRACR</name>
<comment type="caution">
    <text evidence="7">The sequence shown here is derived from an EMBL/GenBank/DDBJ whole genome shotgun (WGS) entry which is preliminary data.</text>
</comment>
<feature type="compositionally biased region" description="Low complexity" evidence="5">
    <location>
        <begin position="656"/>
        <end position="666"/>
    </location>
</feature>
<feature type="compositionally biased region" description="Basic residues" evidence="5">
    <location>
        <begin position="377"/>
        <end position="394"/>
    </location>
</feature>
<keyword evidence="3 4" id="KW-0687">Ribonucleoprotein</keyword>
<dbReference type="InterPro" id="IPR055327">
    <property type="entry name" value="TRAF1A/B"/>
</dbReference>
<dbReference type="Gene3D" id="2.60.210.10">
    <property type="entry name" value="Apoptosis, Tumor Necrosis Factor Receptor Associated Protein 2, Chain A"/>
    <property type="match status" value="1"/>
</dbReference>
<protein>
    <recommendedName>
        <fullName evidence="6">MATH domain-containing protein</fullName>
    </recommendedName>
</protein>
<dbReference type="SUPFAM" id="SSF54570">
    <property type="entry name" value="Ribosomal protein S19"/>
    <property type="match status" value="1"/>
</dbReference>
<feature type="region of interest" description="Disordered" evidence="5">
    <location>
        <begin position="1"/>
        <end position="23"/>
    </location>
</feature>
<proteinExistence type="inferred from homology"/>
<evidence type="ECO:0000256" key="5">
    <source>
        <dbReference type="SAM" id="MobiDB-lite"/>
    </source>
</evidence>
<organism evidence="7 8">
    <name type="scientific">Brassica cretica</name>
    <name type="common">Mustard</name>
    <dbReference type="NCBI Taxonomy" id="69181"/>
    <lineage>
        <taxon>Eukaryota</taxon>
        <taxon>Viridiplantae</taxon>
        <taxon>Streptophyta</taxon>
        <taxon>Embryophyta</taxon>
        <taxon>Tracheophyta</taxon>
        <taxon>Spermatophyta</taxon>
        <taxon>Magnoliopsida</taxon>
        <taxon>eudicotyledons</taxon>
        <taxon>Gunneridae</taxon>
        <taxon>Pentapetalae</taxon>
        <taxon>rosids</taxon>
        <taxon>malvids</taxon>
        <taxon>Brassicales</taxon>
        <taxon>Brassicaceae</taxon>
        <taxon>Brassiceae</taxon>
        <taxon>Brassica</taxon>
    </lineage>
</organism>
<dbReference type="Proteomes" id="UP000266723">
    <property type="component" value="Unassembled WGS sequence"/>
</dbReference>
<feature type="domain" description="MATH" evidence="6">
    <location>
        <begin position="68"/>
        <end position="191"/>
    </location>
</feature>
<dbReference type="InterPro" id="IPR023575">
    <property type="entry name" value="Ribosomal_uS19_SF"/>
</dbReference>
<comment type="similarity">
    <text evidence="1 4">Belongs to the universal ribosomal protein uS19 family.</text>
</comment>
<dbReference type="InterPro" id="IPR020934">
    <property type="entry name" value="Ribosomal_uS19_CS"/>
</dbReference>
<keyword evidence="8" id="KW-1185">Reference proteome</keyword>
<feature type="compositionally biased region" description="Polar residues" evidence="5">
    <location>
        <begin position="611"/>
        <end position="622"/>
    </location>
</feature>
<dbReference type="InterPro" id="IPR008974">
    <property type="entry name" value="TRAF-like"/>
</dbReference>
<dbReference type="SUPFAM" id="SSF49599">
    <property type="entry name" value="TRAF domain-like"/>
    <property type="match status" value="1"/>
</dbReference>
<dbReference type="InterPro" id="IPR005713">
    <property type="entry name" value="Ribosomal_uS19_euk/arc"/>
</dbReference>
<dbReference type="InterPro" id="IPR002222">
    <property type="entry name" value="Ribosomal_uS19"/>
</dbReference>
<dbReference type="Pfam" id="PF00203">
    <property type="entry name" value="Ribosomal_S19"/>
    <property type="match status" value="1"/>
</dbReference>
<dbReference type="Gene3D" id="3.30.860.10">
    <property type="entry name" value="30s Ribosomal Protein S19, Chain A"/>
    <property type="match status" value="1"/>
</dbReference>
<evidence type="ECO:0000313" key="7">
    <source>
        <dbReference type="EMBL" id="KAF3497408.1"/>
    </source>
</evidence>
<feature type="region of interest" description="Disordered" evidence="5">
    <location>
        <begin position="357"/>
        <end position="576"/>
    </location>
</feature>
<dbReference type="EMBL" id="QGKV02002055">
    <property type="protein sequence ID" value="KAF3497408.1"/>
    <property type="molecule type" value="Genomic_DNA"/>
</dbReference>
<dbReference type="PRINTS" id="PR00975">
    <property type="entry name" value="RIBOSOMALS19"/>
</dbReference>
<dbReference type="HAMAP" id="MF_00531">
    <property type="entry name" value="Ribosomal_uS19"/>
    <property type="match status" value="1"/>
</dbReference>
<feature type="compositionally biased region" description="Basic and acidic residues" evidence="5">
    <location>
        <begin position="395"/>
        <end position="414"/>
    </location>
</feature>
<gene>
    <name evidence="7" type="ORF">DY000_02058260</name>
</gene>
<evidence type="ECO:0000259" key="6">
    <source>
        <dbReference type="PROSITE" id="PS50144"/>
    </source>
</evidence>
<feature type="compositionally biased region" description="Low complexity" evidence="5">
    <location>
        <begin position="539"/>
        <end position="556"/>
    </location>
</feature>
<dbReference type="PROSITE" id="PS00323">
    <property type="entry name" value="RIBOSOMAL_S19"/>
    <property type="match status" value="1"/>
</dbReference>
<dbReference type="PANTHER" id="PTHR47477">
    <property type="entry name" value="TNF RECEPTOR-ASSOCIATED FACTOR HOMOLOG 1A"/>
    <property type="match status" value="1"/>
</dbReference>
<evidence type="ECO:0000256" key="4">
    <source>
        <dbReference type="RuleBase" id="RU003485"/>
    </source>
</evidence>
<evidence type="ECO:0000256" key="1">
    <source>
        <dbReference type="ARBA" id="ARBA00007345"/>
    </source>
</evidence>
<dbReference type="NCBIfam" id="TIGR01025">
    <property type="entry name" value="uS19_arch"/>
    <property type="match status" value="1"/>
</dbReference>
<evidence type="ECO:0000256" key="2">
    <source>
        <dbReference type="ARBA" id="ARBA00022980"/>
    </source>
</evidence>
<evidence type="ECO:0000256" key="3">
    <source>
        <dbReference type="ARBA" id="ARBA00023274"/>
    </source>
</evidence>
<dbReference type="PROSITE" id="PS50144">
    <property type="entry name" value="MATH"/>
    <property type="match status" value="1"/>
</dbReference>